<dbReference type="OrthoDB" id="2680601at2"/>
<dbReference type="RefSeq" id="WP_159344894.1">
    <property type="nucleotide sequence ID" value="NZ_JABVDD010000003.1"/>
</dbReference>
<accession>A0A7Y5AVC8</accession>
<comment type="caution">
    <text evidence="1">The sequence shown here is derived from an EMBL/GenBank/DDBJ whole genome shotgun (WGS) entry which is preliminary data.</text>
</comment>
<protein>
    <submittedName>
        <fullName evidence="1">Uncharacterized protein</fullName>
    </submittedName>
</protein>
<proteinExistence type="predicted"/>
<dbReference type="Pfam" id="PF13158">
    <property type="entry name" value="DUF3993"/>
    <property type="match status" value="1"/>
</dbReference>
<dbReference type="InterPro" id="IPR025056">
    <property type="entry name" value="DUF3993"/>
</dbReference>
<reference evidence="1 2" key="1">
    <citation type="journal article" date="2020" name="G3 (Bethesda)">
        <title>Whole Genome Sequencing and Comparative Genomics of Two Nematicidal Bacillus Strains Reveals a Wide Range of Possible Virulence Factors.</title>
        <authorList>
            <person name="Susic N."/>
            <person name="Janezic S."/>
            <person name="Rupnik M."/>
            <person name="Geric Stare B."/>
        </authorList>
    </citation>
    <scope>NUCLEOTIDE SEQUENCE [LARGE SCALE GENOMIC DNA]</scope>
    <source>
        <strain evidence="1 2">I-1582</strain>
    </source>
</reference>
<dbReference type="AlphaFoldDB" id="A0A7Y5AVC8"/>
<dbReference type="EMBL" id="VDEM01000016">
    <property type="protein sequence ID" value="KAF0824347.1"/>
    <property type="molecule type" value="Genomic_DNA"/>
</dbReference>
<evidence type="ECO:0000313" key="1">
    <source>
        <dbReference type="EMBL" id="KAF0824347.1"/>
    </source>
</evidence>
<name>A0A7Y5AVC8_CYTFI</name>
<evidence type="ECO:0000313" key="2">
    <source>
        <dbReference type="Proteomes" id="UP000465778"/>
    </source>
</evidence>
<gene>
    <name evidence="1" type="ORF">KIS1582_1863</name>
</gene>
<organism evidence="1 2">
    <name type="scientific">Cytobacillus firmus</name>
    <name type="common">Bacillus firmus</name>
    <dbReference type="NCBI Taxonomy" id="1399"/>
    <lineage>
        <taxon>Bacteria</taxon>
        <taxon>Bacillati</taxon>
        <taxon>Bacillota</taxon>
        <taxon>Bacilli</taxon>
        <taxon>Bacillales</taxon>
        <taxon>Bacillaceae</taxon>
        <taxon>Cytobacillus</taxon>
    </lineage>
</organism>
<dbReference type="Proteomes" id="UP000465778">
    <property type="component" value="Unassembled WGS sequence"/>
</dbReference>
<sequence length="233" mass="26330">MYKHLSGIILTIAVMIAVIPSQTYAERTTDKEEVYEFLQNAFQAQVELSGEERSMNEVNELLDPYFSGEAKNQFLKENLVSENGKYFTLGSDSAANYIPFFTYSENTKVVEESGNVYVYEYFPENHEGPVGYESHYEGVMLTKHGEEIKVAKFLGENIPDKIIKKAEGKQEAAEQTSFKAPEGNWLYTPSYQLGFLLNPFEAMFRSGSMLLTDNKGIIALIEKKELHGQLAAN</sequence>